<feature type="binding site" evidence="10">
    <location>
        <position position="875"/>
    </location>
    <ligand>
        <name>Zn(2+)</name>
        <dbReference type="ChEBI" id="CHEBI:29105"/>
    </ligand>
</feature>
<comment type="domain">
    <text evidence="10">IleRS has two distinct active sites: one for aminoacylation and one for editing. The misactivated valine is translocated from the active site to the editing site, which sterically excludes the correctly activated isoleucine. The single editing site contains two valyl binding pockets, one specific for each substrate (Val-AMP or Val-tRNA(Ile)).</text>
</comment>
<keyword evidence="15" id="KW-1185">Reference proteome</keyword>
<keyword evidence="10" id="KW-0479">Metal-binding</keyword>
<keyword evidence="5 10" id="KW-0067">ATP-binding</keyword>
<dbReference type="Gene3D" id="3.90.740.10">
    <property type="entry name" value="Valyl/Leucyl/Isoleucyl-tRNA synthetase, editing domain"/>
    <property type="match status" value="1"/>
</dbReference>
<keyword evidence="4 10" id="KW-0547">Nucleotide-binding</keyword>
<keyword evidence="2 10" id="KW-0963">Cytoplasm</keyword>
<dbReference type="SUPFAM" id="SSF52374">
    <property type="entry name" value="Nucleotidylyl transferase"/>
    <property type="match status" value="1"/>
</dbReference>
<dbReference type="Proteomes" id="UP001059576">
    <property type="component" value="Chromosome"/>
</dbReference>
<reference evidence="14" key="1">
    <citation type="submission" date="2022-07" db="EMBL/GenBank/DDBJ databases">
        <title>Complete genome of Mycoplasma equigenitalium type strain T37.</title>
        <authorList>
            <person name="Spergser J."/>
        </authorList>
    </citation>
    <scope>NUCLEOTIDE SEQUENCE</scope>
    <source>
        <strain evidence="14">T37</strain>
    </source>
</reference>
<evidence type="ECO:0000256" key="7">
    <source>
        <dbReference type="ARBA" id="ARBA00023146"/>
    </source>
</evidence>
<feature type="domain" description="Methionyl/Valyl/Leucyl/Isoleucyl-tRNA synthetase anticodon-binding" evidence="13">
    <location>
        <begin position="668"/>
        <end position="816"/>
    </location>
</feature>
<dbReference type="SUPFAM" id="SSF47323">
    <property type="entry name" value="Anticodon-binding domain of a subclass of class I aminoacyl-tRNA synthetases"/>
    <property type="match status" value="1"/>
</dbReference>
<dbReference type="InterPro" id="IPR023585">
    <property type="entry name" value="Ile-tRNA-ligase_type1"/>
</dbReference>
<organism evidence="14 15">
    <name type="scientific">Mycoplasmopsis equigenitalium</name>
    <dbReference type="NCBI Taxonomy" id="114883"/>
    <lineage>
        <taxon>Bacteria</taxon>
        <taxon>Bacillati</taxon>
        <taxon>Mycoplasmatota</taxon>
        <taxon>Mycoplasmoidales</taxon>
        <taxon>Metamycoplasmataceae</taxon>
        <taxon>Mycoplasmopsis</taxon>
    </lineage>
</organism>
<dbReference type="PANTHER" id="PTHR42765:SF1">
    <property type="entry name" value="ISOLEUCINE--TRNA LIGASE, MITOCHONDRIAL"/>
    <property type="match status" value="1"/>
</dbReference>
<evidence type="ECO:0000256" key="4">
    <source>
        <dbReference type="ARBA" id="ARBA00022741"/>
    </source>
</evidence>
<evidence type="ECO:0000259" key="12">
    <source>
        <dbReference type="Pfam" id="PF06827"/>
    </source>
</evidence>
<evidence type="ECO:0000256" key="6">
    <source>
        <dbReference type="ARBA" id="ARBA00022917"/>
    </source>
</evidence>
<keyword evidence="7 10" id="KW-0030">Aminoacyl-tRNA synthetase</keyword>
<feature type="short sequence motif" description="'KMSKS' region" evidence="10">
    <location>
        <begin position="587"/>
        <end position="591"/>
    </location>
</feature>
<dbReference type="InterPro" id="IPR050081">
    <property type="entry name" value="Ile-tRNA_ligase"/>
</dbReference>
<protein>
    <recommendedName>
        <fullName evidence="10">Isoleucine--tRNA ligase</fullName>
        <ecNumber evidence="10">6.1.1.5</ecNumber>
    </recommendedName>
    <alternativeName>
        <fullName evidence="10">Isoleucyl-tRNA synthetase</fullName>
        <shortName evidence="10">IleRS</shortName>
    </alternativeName>
</protein>
<dbReference type="EC" id="6.1.1.5" evidence="10"/>
<dbReference type="CDD" id="cd00818">
    <property type="entry name" value="IleRS_core"/>
    <property type="match status" value="1"/>
</dbReference>
<dbReference type="InterPro" id="IPR014729">
    <property type="entry name" value="Rossmann-like_a/b/a_fold"/>
</dbReference>
<dbReference type="InterPro" id="IPR013155">
    <property type="entry name" value="M/V/L/I-tRNA-synth_anticd-bd"/>
</dbReference>
<comment type="subcellular location">
    <subcellularLocation>
        <location evidence="10">Cytoplasm</location>
    </subcellularLocation>
</comment>
<dbReference type="InterPro" id="IPR033708">
    <property type="entry name" value="Anticodon_Ile_BEm"/>
</dbReference>
<comment type="similarity">
    <text evidence="1 10">Belongs to the class-I aminoacyl-tRNA synthetase family. IleS type 1 subfamily.</text>
</comment>
<comment type="subunit">
    <text evidence="10">Monomer.</text>
</comment>
<evidence type="ECO:0000259" key="13">
    <source>
        <dbReference type="Pfam" id="PF08264"/>
    </source>
</evidence>
<feature type="binding site" evidence="10">
    <location>
        <position position="546"/>
    </location>
    <ligand>
        <name>L-isoleucyl-5'-AMP</name>
        <dbReference type="ChEBI" id="CHEBI:178002"/>
    </ligand>
</feature>
<evidence type="ECO:0000259" key="11">
    <source>
        <dbReference type="Pfam" id="PF00133"/>
    </source>
</evidence>
<dbReference type="InterPro" id="IPR010663">
    <property type="entry name" value="Znf_FPG/IleRS"/>
</dbReference>
<sequence>MDYKKTLNMPFTKFDMRGNLGQKEPLFRKKWQDMDLYKKILASNDHNNKFILHDGPPYANGDIHVGHALNKVLKDIVVRYKTMSGFYSPFVPGWDTHGLPIEHKMLTEMKMTSKDFSPFILRKKAASYALKQVERQKKQFELLQLQSNLKNHYVTLDKNYEIKQIRLFQKMWNDGLIYKGLKPVYWSPTSQSALAEAEVEYEDHVSPSIYVAFNVIKGNKFVEKDDKIIIWTTTPWTLIANSGVAISQKDQYTIVEHDKKRYIVATELADKLFAKFNWQNVKIIKPLAAKELIGVEYESPLNKNVAPVVYGHHVTLESGSGLVHIAPLFGEDDFLVGKKNNLKQIMHILDDGIIDPNLSEFGNIFYLDANDKILDKLTKMNLLIHSSKITHSFPHDWRTHKPIIFRGTPQWFVSIDKIRDKILKSLDDITFYNSWSKKRLSLMIKNRDDWTISRQRTWGVPIIAFYDKKNNIVLNDEIFDYVIKLIAEKGTDVWYELETDALLPPKYRGKNLVKENDIMDVWFDSGVSFLGVEITDANAPYDLYLEGSDQYRGWFNSSLINSVAYLGKPSYKNLISHGFTLDGNGEKMSKSKGNVVSPLDVVKEYGADILRLWVANSEYSNDISISDNILKQNVEIYRNIRNKIKFMLGNLNDYKHKKIKTTGVHEFIENQFYDIQAKIFNSYNNYSFIQVVKEVNNYLTDLSSFYLNIAKDILYVNKKDDPELLMIKYNLYNITNFLILVLSPILPTTCDDAYEFFDKKDKKESVHLEKFSKYPEPKKEIIESWNDFFKLRNDINLLIENAIKNKEINRSYEAKITFNASAYNTKFLEKLDLKTLLMVGEINSGKTNNLTKYNGIKCERCWILFPSKTIKNNLCQRCQNVVKEYEV</sequence>
<feature type="binding site" evidence="10">
    <location>
        <position position="858"/>
    </location>
    <ligand>
        <name>Zn(2+)</name>
        <dbReference type="ChEBI" id="CHEBI:29105"/>
    </ligand>
</feature>
<feature type="binding site" evidence="10">
    <location>
        <position position="878"/>
    </location>
    <ligand>
        <name>Zn(2+)</name>
        <dbReference type="ChEBI" id="CHEBI:29105"/>
    </ligand>
</feature>
<feature type="binding site" evidence="10">
    <location>
        <position position="590"/>
    </location>
    <ligand>
        <name>ATP</name>
        <dbReference type="ChEBI" id="CHEBI:30616"/>
    </ligand>
</feature>
<evidence type="ECO:0000313" key="15">
    <source>
        <dbReference type="Proteomes" id="UP001059576"/>
    </source>
</evidence>
<keyword evidence="10" id="KW-0862">Zinc</keyword>
<feature type="short sequence motif" description="'HIGH' region" evidence="10">
    <location>
        <begin position="57"/>
        <end position="67"/>
    </location>
</feature>
<dbReference type="CDD" id="cd07960">
    <property type="entry name" value="Anticodon_Ia_Ile_BEm"/>
    <property type="match status" value="1"/>
</dbReference>
<evidence type="ECO:0000256" key="10">
    <source>
        <dbReference type="HAMAP-Rule" id="MF_02002"/>
    </source>
</evidence>
<dbReference type="InterPro" id="IPR002300">
    <property type="entry name" value="aa-tRNA-synth_Ia"/>
</dbReference>
<dbReference type="SUPFAM" id="SSF50677">
    <property type="entry name" value="ValRS/IleRS/LeuRS editing domain"/>
    <property type="match status" value="1"/>
</dbReference>
<evidence type="ECO:0000256" key="5">
    <source>
        <dbReference type="ARBA" id="ARBA00022840"/>
    </source>
</evidence>
<evidence type="ECO:0000256" key="1">
    <source>
        <dbReference type="ARBA" id="ARBA00006887"/>
    </source>
</evidence>
<dbReference type="PRINTS" id="PR00984">
    <property type="entry name" value="TRNASYNTHILE"/>
</dbReference>
<dbReference type="GO" id="GO:0004822">
    <property type="term" value="F:isoleucine-tRNA ligase activity"/>
    <property type="evidence" value="ECO:0007669"/>
    <property type="project" value="UniProtKB-EC"/>
</dbReference>
<comment type="cofactor">
    <cofactor evidence="10">
        <name>Zn(2+)</name>
        <dbReference type="ChEBI" id="CHEBI:29105"/>
    </cofactor>
    <text evidence="10">Binds 1 zinc ion per subunit.</text>
</comment>
<dbReference type="HAMAP" id="MF_02002">
    <property type="entry name" value="Ile_tRNA_synth_type1"/>
    <property type="match status" value="1"/>
</dbReference>
<comment type="function">
    <text evidence="8 10">Catalyzes the attachment of isoleucine to tRNA(Ile). As IleRS can inadvertently accommodate and process structurally similar amino acids such as valine, to avoid such errors it has two additional distinct tRNA(Ile)-dependent editing activities. One activity is designated as 'pretransfer' editing and involves the hydrolysis of activated Val-AMP. The other activity is designated 'posttransfer' editing and involves deacylation of mischarged Val-tRNA(Ile).</text>
</comment>
<dbReference type="InterPro" id="IPR002301">
    <property type="entry name" value="Ile-tRNA-ligase"/>
</dbReference>
<dbReference type="Gene3D" id="1.10.730.20">
    <property type="match status" value="1"/>
</dbReference>
<dbReference type="InterPro" id="IPR009008">
    <property type="entry name" value="Val/Leu/Ile-tRNA-synth_edit"/>
</dbReference>
<dbReference type="Gene3D" id="3.40.50.620">
    <property type="entry name" value="HUPs"/>
    <property type="match status" value="2"/>
</dbReference>
<evidence type="ECO:0000256" key="8">
    <source>
        <dbReference type="ARBA" id="ARBA00025217"/>
    </source>
</evidence>
<dbReference type="RefSeq" id="WP_129723164.1">
    <property type="nucleotide sequence ID" value="NZ_CP101808.1"/>
</dbReference>
<dbReference type="Pfam" id="PF00133">
    <property type="entry name" value="tRNA-synt_1"/>
    <property type="match status" value="1"/>
</dbReference>
<dbReference type="EMBL" id="CP101808">
    <property type="protein sequence ID" value="UUD36751.1"/>
    <property type="molecule type" value="Genomic_DNA"/>
</dbReference>
<evidence type="ECO:0000313" key="14">
    <source>
        <dbReference type="EMBL" id="UUD36751.1"/>
    </source>
</evidence>
<proteinExistence type="inferred from homology"/>
<accession>A0ABY5J0G9</accession>
<dbReference type="Pfam" id="PF08264">
    <property type="entry name" value="Anticodon_1"/>
    <property type="match status" value="1"/>
</dbReference>
<keyword evidence="6 10" id="KW-0648">Protein biosynthesis</keyword>
<feature type="binding site" evidence="10">
    <location>
        <position position="861"/>
    </location>
    <ligand>
        <name>Zn(2+)</name>
        <dbReference type="ChEBI" id="CHEBI:29105"/>
    </ligand>
</feature>
<feature type="domain" description="Aminoacyl-tRNA synthetase class Ia" evidence="11">
    <location>
        <begin position="29"/>
        <end position="626"/>
    </location>
</feature>
<dbReference type="PANTHER" id="PTHR42765">
    <property type="entry name" value="SOLEUCYL-TRNA SYNTHETASE"/>
    <property type="match status" value="1"/>
</dbReference>
<dbReference type="InterPro" id="IPR001412">
    <property type="entry name" value="aa-tRNA-synth_I_CS"/>
</dbReference>
<keyword evidence="3 10" id="KW-0436">Ligase</keyword>
<dbReference type="PROSITE" id="PS00178">
    <property type="entry name" value="AA_TRNA_LIGASE_I"/>
    <property type="match status" value="1"/>
</dbReference>
<evidence type="ECO:0000256" key="3">
    <source>
        <dbReference type="ARBA" id="ARBA00022598"/>
    </source>
</evidence>
<name>A0ABY5J0G9_9BACT</name>
<gene>
    <name evidence="10 14" type="primary">ileS</name>
    <name evidence="14" type="ORF">NPA09_02510</name>
</gene>
<dbReference type="NCBIfam" id="TIGR00392">
    <property type="entry name" value="ileS"/>
    <property type="match status" value="1"/>
</dbReference>
<dbReference type="Gene3D" id="1.10.10.830">
    <property type="entry name" value="Ile-tRNA synthetase CP2 domain-like"/>
    <property type="match status" value="1"/>
</dbReference>
<feature type="domain" description="Zinc finger FPG/IleRS-type" evidence="12">
    <location>
        <begin position="855"/>
        <end position="881"/>
    </location>
</feature>
<dbReference type="InterPro" id="IPR009080">
    <property type="entry name" value="tRNAsynth_Ia_anticodon-bd"/>
</dbReference>
<dbReference type="Pfam" id="PF06827">
    <property type="entry name" value="zf-FPG_IleRS"/>
    <property type="match status" value="1"/>
</dbReference>
<evidence type="ECO:0000256" key="2">
    <source>
        <dbReference type="ARBA" id="ARBA00022490"/>
    </source>
</evidence>
<evidence type="ECO:0000256" key="9">
    <source>
        <dbReference type="ARBA" id="ARBA00048359"/>
    </source>
</evidence>
<comment type="catalytic activity">
    <reaction evidence="9 10">
        <text>tRNA(Ile) + L-isoleucine + ATP = L-isoleucyl-tRNA(Ile) + AMP + diphosphate</text>
        <dbReference type="Rhea" id="RHEA:11060"/>
        <dbReference type="Rhea" id="RHEA-COMP:9666"/>
        <dbReference type="Rhea" id="RHEA-COMP:9695"/>
        <dbReference type="ChEBI" id="CHEBI:30616"/>
        <dbReference type="ChEBI" id="CHEBI:33019"/>
        <dbReference type="ChEBI" id="CHEBI:58045"/>
        <dbReference type="ChEBI" id="CHEBI:78442"/>
        <dbReference type="ChEBI" id="CHEBI:78528"/>
        <dbReference type="ChEBI" id="CHEBI:456215"/>
        <dbReference type="EC" id="6.1.1.5"/>
    </reaction>
</comment>